<evidence type="ECO:0000256" key="1">
    <source>
        <dbReference type="ARBA" id="ARBA00001946"/>
    </source>
</evidence>
<comment type="catalytic activity">
    <reaction evidence="12">
        <text>L-seryl-[tau protein] + ATP = O-phospho-L-seryl-[tau protein] + ADP + H(+)</text>
        <dbReference type="Rhea" id="RHEA:12801"/>
        <dbReference type="Rhea" id="RHEA-COMP:13701"/>
        <dbReference type="Rhea" id="RHEA-COMP:13702"/>
        <dbReference type="ChEBI" id="CHEBI:15378"/>
        <dbReference type="ChEBI" id="CHEBI:29999"/>
        <dbReference type="ChEBI" id="CHEBI:30616"/>
        <dbReference type="ChEBI" id="CHEBI:83421"/>
        <dbReference type="ChEBI" id="CHEBI:456216"/>
        <dbReference type="EC" id="2.7.11.26"/>
    </reaction>
</comment>
<dbReference type="Gene3D" id="1.10.510.10">
    <property type="entry name" value="Transferase(Phosphotransferase) domain 1"/>
    <property type="match status" value="1"/>
</dbReference>
<dbReference type="InterPro" id="IPR048622">
    <property type="entry name" value="BRSK1_2-like_UBA"/>
</dbReference>
<evidence type="ECO:0000256" key="2">
    <source>
        <dbReference type="ARBA" id="ARBA00006234"/>
    </source>
</evidence>
<keyword evidence="8 15" id="KW-0067">ATP-binding</keyword>
<feature type="binding site" evidence="15">
    <location>
        <position position="48"/>
    </location>
    <ligand>
        <name>ATP</name>
        <dbReference type="ChEBI" id="CHEBI:30616"/>
    </ligand>
</feature>
<evidence type="ECO:0000313" key="19">
    <source>
        <dbReference type="Proteomes" id="UP000694700"/>
    </source>
</evidence>
<dbReference type="PROSITE" id="PS00107">
    <property type="entry name" value="PROTEIN_KINASE_ATP"/>
    <property type="match status" value="1"/>
</dbReference>
<evidence type="ECO:0000256" key="5">
    <source>
        <dbReference type="ARBA" id="ARBA00022723"/>
    </source>
</evidence>
<comment type="catalytic activity">
    <reaction evidence="14">
        <text>L-threonyl-[tau protein] + ATP = O-phospho-L-threonyl-[tau protein] + ADP + H(+)</text>
        <dbReference type="Rhea" id="RHEA:53904"/>
        <dbReference type="Rhea" id="RHEA-COMP:13703"/>
        <dbReference type="Rhea" id="RHEA-COMP:13704"/>
        <dbReference type="ChEBI" id="CHEBI:15378"/>
        <dbReference type="ChEBI" id="CHEBI:30013"/>
        <dbReference type="ChEBI" id="CHEBI:30616"/>
        <dbReference type="ChEBI" id="CHEBI:61977"/>
        <dbReference type="ChEBI" id="CHEBI:456216"/>
        <dbReference type="EC" id="2.7.11.26"/>
    </reaction>
</comment>
<evidence type="ECO:0000256" key="15">
    <source>
        <dbReference type="PROSITE-ProRule" id="PRU10141"/>
    </source>
</evidence>
<keyword evidence="4" id="KW-0808">Transferase</keyword>
<feature type="compositionally biased region" description="Basic and acidic residues" evidence="16">
    <location>
        <begin position="346"/>
        <end position="366"/>
    </location>
</feature>
<dbReference type="InterPro" id="IPR000719">
    <property type="entry name" value="Prot_kinase_dom"/>
</dbReference>
<dbReference type="InterPro" id="IPR017441">
    <property type="entry name" value="Protein_kinase_ATP_BS"/>
</dbReference>
<keyword evidence="3" id="KW-0723">Serine/threonine-protein kinase</keyword>
<evidence type="ECO:0000256" key="7">
    <source>
        <dbReference type="ARBA" id="ARBA00022777"/>
    </source>
</evidence>
<keyword evidence="7" id="KW-0418">Kinase</keyword>
<dbReference type="SMART" id="SM00220">
    <property type="entry name" value="S_TKc"/>
    <property type="match status" value="1"/>
</dbReference>
<comment type="catalytic activity">
    <reaction evidence="11">
        <text>L-threonyl-[protein] + ATP = O-phospho-L-threonyl-[protein] + ADP + H(+)</text>
        <dbReference type="Rhea" id="RHEA:46608"/>
        <dbReference type="Rhea" id="RHEA-COMP:11060"/>
        <dbReference type="Rhea" id="RHEA-COMP:11605"/>
        <dbReference type="ChEBI" id="CHEBI:15378"/>
        <dbReference type="ChEBI" id="CHEBI:30013"/>
        <dbReference type="ChEBI" id="CHEBI:30616"/>
        <dbReference type="ChEBI" id="CHEBI:61977"/>
        <dbReference type="ChEBI" id="CHEBI:456216"/>
        <dbReference type="EC" id="2.7.11.1"/>
    </reaction>
</comment>
<sequence length="698" mass="77932">MSSSGKDNTSQHANYVGPYRLEKTLGKGQTGLVKLGIHCVTCQKVAIKIVNREKLSESVLMKVEREIAILKLIEHPHVLKLHDVYENKKYLYLVLEHVSGGELFDYLVKKGRLTPKEARKFFRQIISALDFCHSHSICHRDLKPENLLLDEKNNIRIADFGMASLQVGDSLLETSCGSPHYACPEVIRGEKYDGRKADVWSCGVILFALLVGALPFDDDNLRNLLEKVKLGVFHMPHFIPPDCQNLLRGMIEVDATKRLTVRVQHHHTQINRGKNEPEPEQPVPRKVAIRTLPSTEDIDPDVLESMHSLGCFRDKNKLMKDLLSDDDNQEKMIYFLLLDRKERYPCHEDQNLPPRNEIDPPRKRVDSPLLTRHNKRRPERKSMEVLSVTEGGSPVPVRRAIDMAQHGQRSRSISGASSGLSTSPLSSPRVTPHPSPRGSPLPTPKGTPVHTPKESPAGTPSPTPPPSPSIGGMPWRTRLNSIKNSFLGSPRFHRRKLQGTSSEEQIFVVIRDKPLSSIKADIVHAFLSIPSLSHSVVSQTSFRAEYKSTAGPTVFQKPVKFQVDITYTESTAATKENGIYSVTFTLLSGPSRRFKRVVETIQTQLLSTHDQPGVQQLSVICHVPLTGKRSKGGNPLSNFFDVIKQLFSDEKNGQVSHPPGTPKHANSKRHEPEPNDSKCPSGQDKAKMAPSVGTQEQP</sequence>
<feature type="compositionally biased region" description="Pro residues" evidence="16">
    <location>
        <begin position="459"/>
        <end position="468"/>
    </location>
</feature>
<feature type="region of interest" description="Disordered" evidence="16">
    <location>
        <begin position="346"/>
        <end position="476"/>
    </location>
</feature>
<evidence type="ECO:0000256" key="4">
    <source>
        <dbReference type="ARBA" id="ARBA00022679"/>
    </source>
</evidence>
<dbReference type="GO" id="GO:0046872">
    <property type="term" value="F:metal ion binding"/>
    <property type="evidence" value="ECO:0007669"/>
    <property type="project" value="UniProtKB-KW"/>
</dbReference>
<dbReference type="SUPFAM" id="SSF56112">
    <property type="entry name" value="Protein kinase-like (PK-like)"/>
    <property type="match status" value="1"/>
</dbReference>
<dbReference type="InterPro" id="IPR011009">
    <property type="entry name" value="Kinase-like_dom_sf"/>
</dbReference>
<keyword evidence="6 15" id="KW-0547">Nucleotide-binding</keyword>
<dbReference type="FunFam" id="3.30.200.20:FF:000003">
    <property type="entry name" value="Non-specific serine/threonine protein kinase"/>
    <property type="match status" value="1"/>
</dbReference>
<dbReference type="GO" id="GO:0007399">
    <property type="term" value="P:nervous system development"/>
    <property type="evidence" value="ECO:0007669"/>
    <property type="project" value="UniProtKB-KW"/>
</dbReference>
<accession>A0A8C2B2A5</accession>
<evidence type="ECO:0000256" key="13">
    <source>
        <dbReference type="ARBA" id="ARBA00048679"/>
    </source>
</evidence>
<evidence type="ECO:0000256" key="10">
    <source>
        <dbReference type="ARBA" id="ARBA00022902"/>
    </source>
</evidence>
<dbReference type="Ensembl" id="ENSCCRT00015116340.1">
    <property type="protein sequence ID" value="ENSCCRP00015112784.1"/>
    <property type="gene ID" value="ENSCCRG00015044648.1"/>
</dbReference>
<reference evidence="18" key="1">
    <citation type="submission" date="2025-08" db="UniProtKB">
        <authorList>
            <consortium name="Ensembl"/>
        </authorList>
    </citation>
    <scope>IDENTIFICATION</scope>
</reference>
<evidence type="ECO:0000313" key="18">
    <source>
        <dbReference type="Ensembl" id="ENSCCRP00015112784.1"/>
    </source>
</evidence>
<feature type="compositionally biased region" description="Low complexity" evidence="16">
    <location>
        <begin position="410"/>
        <end position="428"/>
    </location>
</feature>
<evidence type="ECO:0000256" key="6">
    <source>
        <dbReference type="ARBA" id="ARBA00022741"/>
    </source>
</evidence>
<dbReference type="GO" id="GO:0005524">
    <property type="term" value="F:ATP binding"/>
    <property type="evidence" value="ECO:0007669"/>
    <property type="project" value="UniProtKB-UniRule"/>
</dbReference>
<evidence type="ECO:0000256" key="12">
    <source>
        <dbReference type="ARBA" id="ARBA00048291"/>
    </source>
</evidence>
<keyword evidence="10" id="KW-0524">Neurogenesis</keyword>
<dbReference type="GO" id="GO:0005737">
    <property type="term" value="C:cytoplasm"/>
    <property type="evidence" value="ECO:0007669"/>
    <property type="project" value="TreeGrafter"/>
</dbReference>
<dbReference type="FunFam" id="1.10.510.10:FF:000064">
    <property type="entry name" value="BR serine/threonine-protein kinase 2"/>
    <property type="match status" value="1"/>
</dbReference>
<keyword evidence="9" id="KW-0460">Magnesium</keyword>
<evidence type="ECO:0000256" key="9">
    <source>
        <dbReference type="ARBA" id="ARBA00022842"/>
    </source>
</evidence>
<dbReference type="Proteomes" id="UP000694700">
    <property type="component" value="Unplaced"/>
</dbReference>
<evidence type="ECO:0000256" key="14">
    <source>
        <dbReference type="ARBA" id="ARBA00048878"/>
    </source>
</evidence>
<dbReference type="InterPro" id="IPR008271">
    <property type="entry name" value="Ser/Thr_kinase_AS"/>
</dbReference>
<evidence type="ECO:0000256" key="11">
    <source>
        <dbReference type="ARBA" id="ARBA00047899"/>
    </source>
</evidence>
<dbReference type="GO" id="GO:0035556">
    <property type="term" value="P:intracellular signal transduction"/>
    <property type="evidence" value="ECO:0007669"/>
    <property type="project" value="TreeGrafter"/>
</dbReference>
<keyword evidence="5" id="KW-0479">Metal-binding</keyword>
<dbReference type="Pfam" id="PF00069">
    <property type="entry name" value="Pkinase"/>
    <property type="match status" value="1"/>
</dbReference>
<dbReference type="CDD" id="cd14340">
    <property type="entry name" value="UBA_BRSK"/>
    <property type="match status" value="1"/>
</dbReference>
<dbReference type="CDD" id="cd14081">
    <property type="entry name" value="STKc_BRSK1_2"/>
    <property type="match status" value="1"/>
</dbReference>
<evidence type="ECO:0000256" key="8">
    <source>
        <dbReference type="ARBA" id="ARBA00022840"/>
    </source>
</evidence>
<dbReference type="PANTHER" id="PTHR24346">
    <property type="entry name" value="MAP/MICROTUBULE AFFINITY-REGULATING KINASE"/>
    <property type="match status" value="1"/>
</dbReference>
<organism evidence="18 19">
    <name type="scientific">Cyprinus carpio</name>
    <name type="common">Common carp</name>
    <dbReference type="NCBI Taxonomy" id="7962"/>
    <lineage>
        <taxon>Eukaryota</taxon>
        <taxon>Metazoa</taxon>
        <taxon>Chordata</taxon>
        <taxon>Craniata</taxon>
        <taxon>Vertebrata</taxon>
        <taxon>Euteleostomi</taxon>
        <taxon>Actinopterygii</taxon>
        <taxon>Neopterygii</taxon>
        <taxon>Teleostei</taxon>
        <taxon>Ostariophysi</taxon>
        <taxon>Cypriniformes</taxon>
        <taxon>Cyprinidae</taxon>
        <taxon>Cyprininae</taxon>
        <taxon>Cyprinus</taxon>
    </lineage>
</organism>
<dbReference type="PROSITE" id="PS50011">
    <property type="entry name" value="PROTEIN_KINASE_DOM"/>
    <property type="match status" value="1"/>
</dbReference>
<feature type="region of interest" description="Disordered" evidence="16">
    <location>
        <begin position="651"/>
        <end position="698"/>
    </location>
</feature>
<protein>
    <submittedName>
        <fullName evidence="18">BR serine/threonine kinase 2b</fullName>
    </submittedName>
</protein>
<comment type="catalytic activity">
    <reaction evidence="13">
        <text>L-seryl-[protein] + ATP = O-phospho-L-seryl-[protein] + ADP + H(+)</text>
        <dbReference type="Rhea" id="RHEA:17989"/>
        <dbReference type="Rhea" id="RHEA-COMP:9863"/>
        <dbReference type="Rhea" id="RHEA-COMP:11604"/>
        <dbReference type="ChEBI" id="CHEBI:15378"/>
        <dbReference type="ChEBI" id="CHEBI:29999"/>
        <dbReference type="ChEBI" id="CHEBI:30616"/>
        <dbReference type="ChEBI" id="CHEBI:83421"/>
        <dbReference type="ChEBI" id="CHEBI:456216"/>
        <dbReference type="EC" id="2.7.11.1"/>
    </reaction>
</comment>
<evidence type="ECO:0000259" key="17">
    <source>
        <dbReference type="PROSITE" id="PS50011"/>
    </source>
</evidence>
<comment type="similarity">
    <text evidence="2">Belongs to the protein kinase superfamily. CAMK Ser/Thr protein kinase family. SNF1 subfamily.</text>
</comment>
<evidence type="ECO:0000256" key="16">
    <source>
        <dbReference type="SAM" id="MobiDB-lite"/>
    </source>
</evidence>
<dbReference type="Pfam" id="PF21122">
    <property type="entry name" value="KA1_BRSK"/>
    <property type="match status" value="1"/>
</dbReference>
<dbReference type="Pfam" id="PF21115">
    <property type="entry name" value="UBA_BRSK"/>
    <property type="match status" value="1"/>
</dbReference>
<feature type="compositionally biased region" description="Pro residues" evidence="16">
    <location>
        <begin position="431"/>
        <end position="445"/>
    </location>
</feature>
<dbReference type="PANTHER" id="PTHR24346:SF108">
    <property type="entry name" value="BR SERINE_THREONINE KINASE 1"/>
    <property type="match status" value="1"/>
</dbReference>
<dbReference type="GO" id="GO:0050321">
    <property type="term" value="F:tau-protein kinase activity"/>
    <property type="evidence" value="ECO:0007669"/>
    <property type="project" value="UniProtKB-EC"/>
</dbReference>
<evidence type="ECO:0000256" key="3">
    <source>
        <dbReference type="ARBA" id="ARBA00022527"/>
    </source>
</evidence>
<comment type="cofactor">
    <cofactor evidence="1">
        <name>Mg(2+)</name>
        <dbReference type="ChEBI" id="CHEBI:18420"/>
    </cofactor>
</comment>
<dbReference type="AlphaFoldDB" id="A0A8C2B2A5"/>
<name>A0A8C2B2A5_CYPCA</name>
<dbReference type="PROSITE" id="PS00108">
    <property type="entry name" value="PROTEIN_KINASE_ST"/>
    <property type="match status" value="1"/>
</dbReference>
<feature type="domain" description="Protein kinase" evidence="17">
    <location>
        <begin position="19"/>
        <end position="270"/>
    </location>
</feature>
<proteinExistence type="inferred from homology"/>